<evidence type="ECO:0000256" key="1">
    <source>
        <dbReference type="SAM" id="SignalP"/>
    </source>
</evidence>
<keyword evidence="4" id="KW-1185">Reference proteome</keyword>
<dbReference type="AlphaFoldDB" id="A0A7W2EA74"/>
<feature type="domain" description="Solute-binding protein family 5" evidence="2">
    <location>
        <begin position="94"/>
        <end position="459"/>
    </location>
</feature>
<dbReference type="Proteomes" id="UP000523682">
    <property type="component" value="Unassembled WGS sequence"/>
</dbReference>
<reference evidence="3 4" key="1">
    <citation type="submission" date="2020-07" db="EMBL/GenBank/DDBJ databases">
        <title>Draft genome and description of Corynebacterium haemomassiliense strain Marseile-Q3615 sp. nov.</title>
        <authorList>
            <person name="Boxberger M."/>
            <person name="La Scola B."/>
        </authorList>
    </citation>
    <scope>NUCLEOTIDE SEQUENCE [LARGE SCALE GENOMIC DNA]</scope>
    <source>
        <strain evidence="3 4">Marseille-Q3615</strain>
    </source>
</reference>
<organism evidence="3 4">
    <name type="scientific">Corynebacterium haemomassiliense</name>
    <dbReference type="NCBI Taxonomy" id="2754726"/>
    <lineage>
        <taxon>Bacteria</taxon>
        <taxon>Bacillati</taxon>
        <taxon>Actinomycetota</taxon>
        <taxon>Actinomycetes</taxon>
        <taxon>Mycobacteriales</taxon>
        <taxon>Corynebacteriaceae</taxon>
        <taxon>Corynebacterium</taxon>
    </lineage>
</organism>
<name>A0A7W2EA74_9CORY</name>
<dbReference type="PANTHER" id="PTHR30290">
    <property type="entry name" value="PERIPLASMIC BINDING COMPONENT OF ABC TRANSPORTER"/>
    <property type="match status" value="1"/>
</dbReference>
<dbReference type="InterPro" id="IPR000914">
    <property type="entry name" value="SBP_5_dom"/>
</dbReference>
<feature type="signal peptide" evidence="1">
    <location>
        <begin position="1"/>
        <end position="23"/>
    </location>
</feature>
<proteinExistence type="predicted"/>
<evidence type="ECO:0000313" key="4">
    <source>
        <dbReference type="Proteomes" id="UP000523682"/>
    </source>
</evidence>
<dbReference type="InterPro" id="IPR039424">
    <property type="entry name" value="SBP_5"/>
</dbReference>
<evidence type="ECO:0000259" key="2">
    <source>
        <dbReference type="Pfam" id="PF00496"/>
    </source>
</evidence>
<dbReference type="Pfam" id="PF00496">
    <property type="entry name" value="SBP_bac_5"/>
    <property type="match status" value="1"/>
</dbReference>
<dbReference type="GO" id="GO:0015833">
    <property type="term" value="P:peptide transport"/>
    <property type="evidence" value="ECO:0007669"/>
    <property type="project" value="TreeGrafter"/>
</dbReference>
<dbReference type="GO" id="GO:1904680">
    <property type="term" value="F:peptide transmembrane transporter activity"/>
    <property type="evidence" value="ECO:0007669"/>
    <property type="project" value="TreeGrafter"/>
</dbReference>
<accession>A0A7W2EA74</accession>
<keyword evidence="1" id="KW-0732">Signal</keyword>
<sequence>MAGRFIRGLAAVAAAAIGYASLAGCGTADNDDNQSKKLFGYQVLGELRTTNAGTLEGATDMAEVLSGRLYPGVYVPGPSGQMIPNTDLVTTQVLPSDQRKVIYTLSDAAVFSDGTPVTCSDYLLTFTAGHYPGMFGSHMPLFDDTEALSCTPGAKEFTLTFKEKRGARWRGLFDAGTVLPAHAVAAKLDKSVEELDHDLQSGDFSLLKPIANVWRHGFSLSEFDPDLQVSFGPFKIAEVGERGEVTLVANEHYYGDAPQTSEMVVWPGSADSGELAADEALRIGDLRETSPAWHNVNAEGNRLSVDTQIGELTEALTFPEIGMWAIPENRQAFAKCVDPRAVAKASSGVAGLDVPVAPLHVLQHADPLAARLNDVAAPNLDVDIEAASALSGTEIRIGYPYPDARFAAMVESIRRTCEPAGITVTDVTEGGKTLADLPRAEYDEWGTETWTDGAADVILHATDPMREFPSANNRAQELGALRAQEGHLWKQLPSIPLAAQPRTFAVDGAVRNVVPYTGLAGIGWNMDRWQLNSETTPAEN</sequence>
<dbReference type="RefSeq" id="WP_181888531.1">
    <property type="nucleotide sequence ID" value="NZ_CP170998.1"/>
</dbReference>
<dbReference type="Gene3D" id="3.40.190.10">
    <property type="entry name" value="Periplasmic binding protein-like II"/>
    <property type="match status" value="1"/>
</dbReference>
<dbReference type="SUPFAM" id="SSF53850">
    <property type="entry name" value="Periplasmic binding protein-like II"/>
    <property type="match status" value="1"/>
</dbReference>
<gene>
    <name evidence="3" type="ORF">H0193_03225</name>
</gene>
<comment type="caution">
    <text evidence="3">The sequence shown here is derived from an EMBL/GenBank/DDBJ whole genome shotgun (WGS) entry which is preliminary data.</text>
</comment>
<dbReference type="PANTHER" id="PTHR30290:SF65">
    <property type="entry name" value="MONOACYL PHOSPHATIDYLINOSITOL TETRAMANNOSIDE-BINDING PROTEIN LPQW-RELATED"/>
    <property type="match status" value="1"/>
</dbReference>
<dbReference type="PROSITE" id="PS51257">
    <property type="entry name" value="PROKAR_LIPOPROTEIN"/>
    <property type="match status" value="1"/>
</dbReference>
<feature type="chain" id="PRO_5039544003" evidence="1">
    <location>
        <begin position="24"/>
        <end position="540"/>
    </location>
</feature>
<evidence type="ECO:0000313" key="3">
    <source>
        <dbReference type="EMBL" id="MBA5243837.1"/>
    </source>
</evidence>
<dbReference type="EMBL" id="JACDTZ010000001">
    <property type="protein sequence ID" value="MBA5243837.1"/>
    <property type="molecule type" value="Genomic_DNA"/>
</dbReference>
<protein>
    <submittedName>
        <fullName evidence="3">Peptide ABC transporter</fullName>
    </submittedName>
</protein>